<dbReference type="RefSeq" id="WP_146314780.1">
    <property type="nucleotide sequence ID" value="NZ_VCQV01000001.1"/>
</dbReference>
<dbReference type="Proteomes" id="UP000320244">
    <property type="component" value="Unassembled WGS sequence"/>
</dbReference>
<accession>A0A563E8U9</accession>
<dbReference type="SUPFAM" id="SSF81301">
    <property type="entry name" value="Nucleotidyltransferase"/>
    <property type="match status" value="1"/>
</dbReference>
<gene>
    <name evidence="4" type="ORF">FGL98_00975</name>
</gene>
<sequence>MTRLSEESAGLGRALRQALGPGTVGVYLHGSAALGGWLAGTSDLDVLVVTESKACDGQRVLAACHSVHSPVELSVVTMDAAARPAAPWPFLLHATTGPDKLMVDDGGGDPDLLMHIAVTRAHGRSLLGPGPAEVFGVVSDCDISGYLRSELQWGVDHGCEAHAVLNACRALCWSRTGWLVSKIDGGTWAVARVPDHAGLIERALADQRIGRRCIGARVGAAELVAAVSAELAASAR</sequence>
<reference evidence="4 5" key="1">
    <citation type="submission" date="2019-05" db="EMBL/GenBank/DDBJ databases">
        <authorList>
            <person name="Lee S.D."/>
        </authorList>
    </citation>
    <scope>NUCLEOTIDE SEQUENCE [LARGE SCALE GENOMIC DNA]</scope>
    <source>
        <strain evidence="4 5">C5-26</strain>
    </source>
</reference>
<evidence type="ECO:0000256" key="1">
    <source>
        <dbReference type="ARBA" id="ARBA00022679"/>
    </source>
</evidence>
<evidence type="ECO:0000259" key="2">
    <source>
        <dbReference type="Pfam" id="PF01909"/>
    </source>
</evidence>
<dbReference type="OrthoDB" id="7058480at2"/>
<keyword evidence="1" id="KW-0808">Transferase</keyword>
<dbReference type="InterPro" id="IPR025184">
    <property type="entry name" value="AadA_C"/>
</dbReference>
<evidence type="ECO:0000313" key="5">
    <source>
        <dbReference type="Proteomes" id="UP000320244"/>
    </source>
</evidence>
<dbReference type="Pfam" id="PF13427">
    <property type="entry name" value="AadA_C"/>
    <property type="match status" value="1"/>
</dbReference>
<reference evidence="4 5" key="2">
    <citation type="submission" date="2019-08" db="EMBL/GenBank/DDBJ databases">
        <title>Jejuicoccus antrihumi gen. nov., sp. nov., a new member of the family Dermacoccaceae isolated from a cave.</title>
        <authorList>
            <person name="Schumann P."/>
            <person name="Kim I.S."/>
        </authorList>
    </citation>
    <scope>NUCLEOTIDE SEQUENCE [LARGE SCALE GENOMIC DNA]</scope>
    <source>
        <strain evidence="4 5">C5-26</strain>
    </source>
</reference>
<feature type="domain" description="Polymerase nucleotidyl transferase" evidence="2">
    <location>
        <begin position="20"/>
        <end position="53"/>
    </location>
</feature>
<dbReference type="GO" id="GO:0016779">
    <property type="term" value="F:nucleotidyltransferase activity"/>
    <property type="evidence" value="ECO:0007669"/>
    <property type="project" value="InterPro"/>
</dbReference>
<dbReference type="Pfam" id="PF01909">
    <property type="entry name" value="NTP_transf_2"/>
    <property type="match status" value="1"/>
</dbReference>
<keyword evidence="5" id="KW-1185">Reference proteome</keyword>
<comment type="caution">
    <text evidence="4">The sequence shown here is derived from an EMBL/GenBank/DDBJ whole genome shotgun (WGS) entry which is preliminary data.</text>
</comment>
<dbReference type="EMBL" id="VCQV01000001">
    <property type="protein sequence ID" value="TWP38998.1"/>
    <property type="molecule type" value="Genomic_DNA"/>
</dbReference>
<proteinExistence type="predicted"/>
<dbReference type="AlphaFoldDB" id="A0A563E8U9"/>
<name>A0A563E8U9_9MICO</name>
<feature type="domain" description="Adenylyltransferase AadA C-terminal" evidence="3">
    <location>
        <begin position="159"/>
        <end position="206"/>
    </location>
</feature>
<organism evidence="4 5">
    <name type="scientific">Leekyejoonella antrihumi</name>
    <dbReference type="NCBI Taxonomy" id="1660198"/>
    <lineage>
        <taxon>Bacteria</taxon>
        <taxon>Bacillati</taxon>
        <taxon>Actinomycetota</taxon>
        <taxon>Actinomycetes</taxon>
        <taxon>Micrococcales</taxon>
        <taxon>Dermacoccaceae</taxon>
        <taxon>Leekyejoonella</taxon>
    </lineage>
</organism>
<dbReference type="InterPro" id="IPR002934">
    <property type="entry name" value="Polymerase_NTP_transf_dom"/>
</dbReference>
<protein>
    <submittedName>
        <fullName evidence="4">DUF4111 domain-containing protein</fullName>
    </submittedName>
</protein>
<dbReference type="InterPro" id="IPR043519">
    <property type="entry name" value="NT_sf"/>
</dbReference>
<evidence type="ECO:0000313" key="4">
    <source>
        <dbReference type="EMBL" id="TWP38998.1"/>
    </source>
</evidence>
<evidence type="ECO:0000259" key="3">
    <source>
        <dbReference type="Pfam" id="PF13427"/>
    </source>
</evidence>